<dbReference type="PANTHER" id="PTHR45947:SF3">
    <property type="entry name" value="SULFOQUINOVOSYL TRANSFERASE SQD2"/>
    <property type="match status" value="1"/>
</dbReference>
<dbReference type="STRING" id="985054.SAMN05444358_1011688"/>
<dbReference type="RefSeq" id="WP_074735987.1">
    <property type="nucleotide sequence ID" value="NZ_FNNP01000001.1"/>
</dbReference>
<accession>A0A1H2W690</accession>
<dbReference type="PANTHER" id="PTHR45947">
    <property type="entry name" value="SULFOQUINOVOSYL TRANSFERASE SQD2"/>
    <property type="match status" value="1"/>
</dbReference>
<dbReference type="AlphaFoldDB" id="A0A1H2W690"/>
<dbReference type="EMBL" id="FNNP01000001">
    <property type="protein sequence ID" value="SDW76110.1"/>
    <property type="molecule type" value="Genomic_DNA"/>
</dbReference>
<protein>
    <submittedName>
        <fullName evidence="2">Glycosyltransferase involved in cell wall bisynthesis</fullName>
    </submittedName>
</protein>
<keyword evidence="2" id="KW-0808">Transferase</keyword>
<dbReference type="Gene3D" id="3.40.50.2000">
    <property type="entry name" value="Glycogen Phosphorylase B"/>
    <property type="match status" value="2"/>
</dbReference>
<proteinExistence type="predicted"/>
<dbReference type="OrthoDB" id="5443996at2"/>
<evidence type="ECO:0000256" key="1">
    <source>
        <dbReference type="SAM" id="MobiDB-lite"/>
    </source>
</evidence>
<gene>
    <name evidence="2" type="ORF">SAMN05444358_1011688</name>
</gene>
<dbReference type="GO" id="GO:0016757">
    <property type="term" value="F:glycosyltransferase activity"/>
    <property type="evidence" value="ECO:0007669"/>
    <property type="project" value="TreeGrafter"/>
</dbReference>
<dbReference type="InterPro" id="IPR050194">
    <property type="entry name" value="Glycosyltransferase_grp1"/>
</dbReference>
<evidence type="ECO:0000313" key="3">
    <source>
        <dbReference type="Proteomes" id="UP000183400"/>
    </source>
</evidence>
<feature type="region of interest" description="Disordered" evidence="1">
    <location>
        <begin position="1"/>
        <end position="21"/>
    </location>
</feature>
<reference evidence="3" key="1">
    <citation type="submission" date="2016-10" db="EMBL/GenBank/DDBJ databases">
        <authorList>
            <person name="Varghese N."/>
            <person name="Submissions S."/>
        </authorList>
    </citation>
    <scope>NUCLEOTIDE SEQUENCE [LARGE SCALE GENOMIC DNA]</scope>
    <source>
        <strain evidence="3">DSM 27839</strain>
    </source>
</reference>
<organism evidence="2 3">
    <name type="scientific">Ruegeria halocynthiae</name>
    <dbReference type="NCBI Taxonomy" id="985054"/>
    <lineage>
        <taxon>Bacteria</taxon>
        <taxon>Pseudomonadati</taxon>
        <taxon>Pseudomonadota</taxon>
        <taxon>Alphaproteobacteria</taxon>
        <taxon>Rhodobacterales</taxon>
        <taxon>Roseobacteraceae</taxon>
        <taxon>Ruegeria</taxon>
    </lineage>
</organism>
<sequence>MARVAFYAPMKSPDSPNPSGDREMARNLMTAIGAHGDKIQLASQMRIYDKTGDQSLQDELRRKAKAEAARLIKEMPADTDLWVTYHNYYKAPDLLGPMVCSARGIPYVQLESTRATSRLAGPWADFAHAAHHACDTAQVIFYHTANDLITLERERFGAQALVELPPFLPIAELPPASTRDGPMLTVGMMRPGDKLASYTILADTLDHLTGDWALNIVGDGPARPQVEALMKRFGTRVRFLGQLDRSPLQTHYLQASMLVWPGVNEAYGMVYLEAQASGVPVVAQDRPGVRDVLMPADHPAVASGAKGLAVRIQMLLDNPGLRCSEGEQARSYIEYRHLIPSATERFWSAVHPLLEKRT</sequence>
<dbReference type="CDD" id="cd03801">
    <property type="entry name" value="GT4_PimA-like"/>
    <property type="match status" value="1"/>
</dbReference>
<dbReference type="Pfam" id="PF13692">
    <property type="entry name" value="Glyco_trans_1_4"/>
    <property type="match status" value="1"/>
</dbReference>
<keyword evidence="3" id="KW-1185">Reference proteome</keyword>
<name>A0A1H2W690_9RHOB</name>
<dbReference type="Proteomes" id="UP000183400">
    <property type="component" value="Unassembled WGS sequence"/>
</dbReference>
<dbReference type="SUPFAM" id="SSF53756">
    <property type="entry name" value="UDP-Glycosyltransferase/glycogen phosphorylase"/>
    <property type="match status" value="1"/>
</dbReference>
<evidence type="ECO:0000313" key="2">
    <source>
        <dbReference type="EMBL" id="SDW76110.1"/>
    </source>
</evidence>